<organism evidence="2 3">
    <name type="scientific">Mucilaginibacter sabulilitoris</name>
    <dbReference type="NCBI Taxonomy" id="1173583"/>
    <lineage>
        <taxon>Bacteria</taxon>
        <taxon>Pseudomonadati</taxon>
        <taxon>Bacteroidota</taxon>
        <taxon>Sphingobacteriia</taxon>
        <taxon>Sphingobacteriales</taxon>
        <taxon>Sphingobacteriaceae</taxon>
        <taxon>Mucilaginibacter</taxon>
    </lineage>
</organism>
<proteinExistence type="predicted"/>
<sequence length="102" mass="11253">MVLTPVWTYFAVIDSPTTPPDKKQKRAIFHAVIALISLVIWVYAIGDILFKSWLCGCYAPANSGCYDLSGRYSSVLGSVILILYTGLVVPLTERIFLGDNKP</sequence>
<feature type="transmembrane region" description="Helical" evidence="1">
    <location>
        <begin position="27"/>
        <end position="44"/>
    </location>
</feature>
<keyword evidence="3" id="KW-1185">Reference proteome</keyword>
<evidence type="ECO:0000313" key="2">
    <source>
        <dbReference type="EMBL" id="WPU92836.1"/>
    </source>
</evidence>
<evidence type="ECO:0000313" key="3">
    <source>
        <dbReference type="Proteomes" id="UP001324380"/>
    </source>
</evidence>
<protein>
    <recommendedName>
        <fullName evidence="4">Vitamin K epoxide reductase domain-containing protein</fullName>
    </recommendedName>
</protein>
<keyword evidence="1" id="KW-1133">Transmembrane helix</keyword>
<name>A0ABZ0TJ42_9SPHI</name>
<accession>A0ABZ0TJ42</accession>
<reference evidence="2 3" key="1">
    <citation type="submission" date="2023-11" db="EMBL/GenBank/DDBJ databases">
        <title>Analysis of the Genomes of Mucilaginibacter gossypii cycad 4 and M. sabulilitoris SNA2: microbes with the potential for plant growth promotion.</title>
        <authorList>
            <person name="Hirsch A.M."/>
            <person name="Humm E."/>
            <person name="Rubbi M."/>
            <person name="Del Vecchio G."/>
            <person name="Ha S.M."/>
            <person name="Pellegrini M."/>
            <person name="Gunsalus R.P."/>
        </authorList>
    </citation>
    <scope>NUCLEOTIDE SEQUENCE [LARGE SCALE GENOMIC DNA]</scope>
    <source>
        <strain evidence="2 3">SNA2</strain>
    </source>
</reference>
<dbReference type="RefSeq" id="WP_321561996.1">
    <property type="nucleotide sequence ID" value="NZ_CP139558.1"/>
</dbReference>
<gene>
    <name evidence="2" type="ORF">SNE25_26280</name>
</gene>
<evidence type="ECO:0000256" key="1">
    <source>
        <dbReference type="SAM" id="Phobius"/>
    </source>
</evidence>
<evidence type="ECO:0008006" key="4">
    <source>
        <dbReference type="Google" id="ProtNLM"/>
    </source>
</evidence>
<keyword evidence="1" id="KW-0812">Transmembrane</keyword>
<keyword evidence="1" id="KW-0472">Membrane</keyword>
<dbReference type="EMBL" id="CP139558">
    <property type="protein sequence ID" value="WPU92836.1"/>
    <property type="molecule type" value="Genomic_DNA"/>
</dbReference>
<dbReference type="Proteomes" id="UP001324380">
    <property type="component" value="Chromosome"/>
</dbReference>
<feature type="transmembrane region" description="Helical" evidence="1">
    <location>
        <begin position="72"/>
        <end position="92"/>
    </location>
</feature>